<accession>Q68ST0</accession>
<organism evidence="3">
    <name type="scientific">Pleurotus djamor</name>
    <name type="common">Pink oyster mushroom</name>
    <dbReference type="NCBI Taxonomy" id="34470"/>
    <lineage>
        <taxon>Eukaryota</taxon>
        <taxon>Fungi</taxon>
        <taxon>Dikarya</taxon>
        <taxon>Basidiomycota</taxon>
        <taxon>Agaricomycotina</taxon>
        <taxon>Agaricomycetes</taxon>
        <taxon>Agaricomycetidae</taxon>
        <taxon>Agaricales</taxon>
        <taxon>Pleurotineae</taxon>
        <taxon>Pleurotaceae</taxon>
        <taxon>Pleurotus</taxon>
    </lineage>
</organism>
<gene>
    <name evidence="3" type="primary">PDUPA1</name>
</gene>
<dbReference type="PROSITE" id="PS51375">
    <property type="entry name" value="PPR"/>
    <property type="match status" value="1"/>
</dbReference>
<dbReference type="InterPro" id="IPR011990">
    <property type="entry name" value="TPR-like_helical_dom_sf"/>
</dbReference>
<sequence>MITKVANEMTSVFGVELTMSVHDTILRAFIRNGHVNAACNWLQTMPQKPGHHTPTRAQWHLFLENIVNGTLVESFKYLRNVVKTRMRASGCRPSNETYKILIRGRWASYTDLPHCVVFKSIVDDIKAEDLPFDASIPALLYTNYAERGFPLYAMEIERHYHQQFPDRPSLEQQERRWVEWLADTAQSDGIKGAIKVFRTLEQEGCTPSPTIIRSLLRHSRHVKDIKVLEQELGIQPNLSLWSIVITNVCRTGNTSAAINIYRECKAAGFLPDAALVGPIIRALCQTSLPQPSDDSVNLALSIYEELAAVPHDAEDGQIAATTKHSAGPDAVIYQTLLRALATSVDAKAQFPKASALLADMEKRKISLNDSIVATSTIVLLMRNSENLDQAFHFYKSLSSSLDGKGYPIVLNAFCKLSLGPDDHVPSLPRYFEMVNDMRRAGHKMTPEVYTILLQVLPKLITTVRRVHDHLTLDASLSPDAHLLNQLMDTYQRLGCFGDACRAWEMMYLSGRFDHISVSIILDACGHAGSWQIAKRVCTQLSRDNFLFNQHNWNTWLECLCRLGMLNQAVKVACLEMGVEQDDVVPDVDTARVLISFARKANVQTEVSSRIQRYLPELWEQLPEDLRTQ</sequence>
<dbReference type="AlphaFoldDB" id="Q68ST0"/>
<feature type="repeat" description="PPR" evidence="2">
    <location>
        <begin position="237"/>
        <end position="271"/>
    </location>
</feature>
<evidence type="ECO:0000256" key="2">
    <source>
        <dbReference type="PROSITE-ProRule" id="PRU00708"/>
    </source>
</evidence>
<name>Q68ST0_PLEDJ</name>
<proteinExistence type="inferred from homology"/>
<dbReference type="InterPro" id="IPR002885">
    <property type="entry name" value="PPR_rpt"/>
</dbReference>
<evidence type="ECO:0008006" key="4">
    <source>
        <dbReference type="Google" id="ProtNLM"/>
    </source>
</evidence>
<dbReference type="Pfam" id="PF01535">
    <property type="entry name" value="PPR"/>
    <property type="match status" value="1"/>
</dbReference>
<evidence type="ECO:0000313" key="3">
    <source>
        <dbReference type="EMBL" id="AAS46735.1"/>
    </source>
</evidence>
<dbReference type="PANTHER" id="PTHR46128">
    <property type="entry name" value="MITOCHONDRIAL GROUP I INTRON SPLICING FACTOR CCM1"/>
    <property type="match status" value="1"/>
</dbReference>
<evidence type="ECO:0000256" key="1">
    <source>
        <dbReference type="ARBA" id="ARBA00007626"/>
    </source>
</evidence>
<protein>
    <recommendedName>
        <fullName evidence="4">Pentatricopeptide repeat-containing protein</fullName>
    </recommendedName>
</protein>
<dbReference type="EMBL" id="AY462111">
    <property type="protein sequence ID" value="AAS46735.1"/>
    <property type="molecule type" value="Genomic_DNA"/>
</dbReference>
<dbReference type="PANTHER" id="PTHR46128:SF357">
    <property type="entry name" value="PENTACOTRIPEPTIDE-REPEAT REGION OF PRORP DOMAIN-CONTAINING PROTEIN"/>
    <property type="match status" value="1"/>
</dbReference>
<dbReference type="InterPro" id="IPR050872">
    <property type="entry name" value="PPR_P_subfamily"/>
</dbReference>
<comment type="similarity">
    <text evidence="1">Belongs to the PPR family. P subfamily.</text>
</comment>
<reference evidence="3" key="1">
    <citation type="journal article" date="2004" name="Fungal Genet. Biol.">
        <title>The genetic structure and diversity of the A and B mating-type genes from the tropical oyster mushroom, Pleurotus djamor.</title>
        <authorList>
            <person name="James T.Y."/>
            <person name="Liou S.R."/>
            <person name="Vilgalys R."/>
        </authorList>
    </citation>
    <scope>NUCLEOTIDE SEQUENCE</scope>
    <source>
        <strain evidence="3">RV95/957.30</strain>
    </source>
</reference>
<dbReference type="Gene3D" id="1.25.40.10">
    <property type="entry name" value="Tetratricopeptide repeat domain"/>
    <property type="match status" value="3"/>
</dbReference>